<accession>A0A450YFC5</accession>
<dbReference type="AlphaFoldDB" id="A0A450YFC5"/>
<dbReference type="SUPFAM" id="SSF143880">
    <property type="entry name" value="NE0471 N-terminal domain-like"/>
    <property type="match status" value="1"/>
</dbReference>
<organism evidence="2">
    <name type="scientific">Candidatus Kentrum sp. SD</name>
    <dbReference type="NCBI Taxonomy" id="2126332"/>
    <lineage>
        <taxon>Bacteria</taxon>
        <taxon>Pseudomonadati</taxon>
        <taxon>Pseudomonadota</taxon>
        <taxon>Gammaproteobacteria</taxon>
        <taxon>Candidatus Kentrum</taxon>
    </lineage>
</organism>
<proteinExistence type="predicted"/>
<dbReference type="Gene3D" id="3.30.2020.10">
    <property type="entry name" value="NE0471-like N-terminal domain"/>
    <property type="match status" value="1"/>
</dbReference>
<evidence type="ECO:0000313" key="1">
    <source>
        <dbReference type="EMBL" id="VFK36693.1"/>
    </source>
</evidence>
<evidence type="ECO:0000313" key="2">
    <source>
        <dbReference type="EMBL" id="VFK40229.1"/>
    </source>
</evidence>
<sequence length="78" mass="9125">MFTPLRNTALFKAVRVEQGGYAISWNDVIDISEYELWNHGQSMKYPIELDNLLMYRKKVLGNRCVYRSPLLICLGSKR</sequence>
<dbReference type="EMBL" id="CAADFU010000005">
    <property type="protein sequence ID" value="VFK40229.1"/>
    <property type="molecule type" value="Genomic_DNA"/>
</dbReference>
<dbReference type="InterPro" id="IPR036782">
    <property type="entry name" value="NE0471-like_N"/>
</dbReference>
<name>A0A450YFC5_9GAMM</name>
<gene>
    <name evidence="2" type="ORF">BECKSD772E_GA0070983_100529</name>
    <name evidence="1" type="ORF">BECKSD772F_GA0070984_100429</name>
</gene>
<evidence type="ECO:0008006" key="3">
    <source>
        <dbReference type="Google" id="ProtNLM"/>
    </source>
</evidence>
<protein>
    <recommendedName>
        <fullName evidence="3">DUF2442 domain-containing protein</fullName>
    </recommendedName>
</protein>
<dbReference type="EMBL" id="CAADFR010000004">
    <property type="protein sequence ID" value="VFK36693.1"/>
    <property type="molecule type" value="Genomic_DNA"/>
</dbReference>
<reference evidence="2" key="1">
    <citation type="submission" date="2019-02" db="EMBL/GenBank/DDBJ databases">
        <authorList>
            <person name="Gruber-Vodicka R. H."/>
            <person name="Seah K. B. B."/>
        </authorList>
    </citation>
    <scope>NUCLEOTIDE SEQUENCE</scope>
    <source>
        <strain evidence="2">BECK_S1320</strain>
        <strain evidence="1">BECK_S1321</strain>
    </source>
</reference>